<sequence length="220" mass="24309">MANNYYDATGVLVLDQVTPVITALFGGLKLDASYPGDGEVYIAQIAEDSGAHWDDVCEDLVALAQSLGLSVPSEGPPTMDDVLAVLSRHFGTDQDEDLQHLIEHHRFEDDSDLDALFLIATRLDDGHGLKEIRFEGCWYCSKPRLFNFGGDGSFISREFSVFGASGQVLDLGNRIRQALLIQNLEAAANLFARETQRLLAGITDETQRRQLQHRLSELLS</sequence>
<protein>
    <submittedName>
        <fullName evidence="1">Uncharacterized protein</fullName>
    </submittedName>
</protein>
<comment type="caution">
    <text evidence="1">The sequence shown here is derived from an EMBL/GenBank/DDBJ whole genome shotgun (WGS) entry which is preliminary data.</text>
</comment>
<dbReference type="AlphaFoldDB" id="A0A061JQD6"/>
<reference evidence="1 2" key="1">
    <citation type="journal article" date="2013" name="Genome Announc.">
        <title>Draft Genome of the Nitrogen-Fixing Bacterium Pseudomonas stutzeri Strain KOS6 Isolated from Industrial Hydrocarbon Sludge.</title>
        <authorList>
            <person name="Grigoryeva T.V."/>
            <person name="Laikov A.V."/>
            <person name="Naumova R.P."/>
            <person name="Manolov A.I."/>
            <person name="Larin A.K."/>
            <person name="Karpova I.Y."/>
            <person name="Semashko T.A."/>
            <person name="Alexeev D.G."/>
            <person name="Kostryukova E.S."/>
            <person name="Muller R."/>
            <person name="Govorun V.M."/>
        </authorList>
    </citation>
    <scope>NUCLEOTIDE SEQUENCE [LARGE SCALE GENOMIC DNA]</scope>
    <source>
        <strain evidence="1 2">KOS6</strain>
    </source>
</reference>
<organism evidence="1 2">
    <name type="scientific">Stutzerimonas stutzeri KOS6</name>
    <dbReference type="NCBI Taxonomy" id="1218352"/>
    <lineage>
        <taxon>Bacteria</taxon>
        <taxon>Pseudomonadati</taxon>
        <taxon>Pseudomonadota</taxon>
        <taxon>Gammaproteobacteria</taxon>
        <taxon>Pseudomonadales</taxon>
        <taxon>Pseudomonadaceae</taxon>
        <taxon>Stutzerimonas</taxon>
    </lineage>
</organism>
<name>A0A061JQD6_STUST</name>
<evidence type="ECO:0000313" key="1">
    <source>
        <dbReference type="EMBL" id="EWC41951.1"/>
    </source>
</evidence>
<dbReference type="HOGENOM" id="CLU_1213277_0_0_6"/>
<evidence type="ECO:0000313" key="2">
    <source>
        <dbReference type="Proteomes" id="UP000026923"/>
    </source>
</evidence>
<proteinExistence type="predicted"/>
<dbReference type="Proteomes" id="UP000026923">
    <property type="component" value="Unassembled WGS sequence"/>
</dbReference>
<accession>A0A061JQD6</accession>
<dbReference type="RefSeq" id="WP_003296461.1">
    <property type="nucleotide sequence ID" value="NZ_KK020675.1"/>
</dbReference>
<gene>
    <name evidence="1" type="ORF">B597_006720</name>
</gene>
<dbReference type="EMBL" id="AMCZ02000006">
    <property type="protein sequence ID" value="EWC41951.1"/>
    <property type="molecule type" value="Genomic_DNA"/>
</dbReference>
<dbReference type="OrthoDB" id="9012378at2"/>
<dbReference type="eggNOG" id="ENOG502Z8VN">
    <property type="taxonomic scope" value="Bacteria"/>
</dbReference>